<dbReference type="GO" id="GO:0000731">
    <property type="term" value="P:DNA synthesis involved in DNA repair"/>
    <property type="evidence" value="ECO:0007669"/>
    <property type="project" value="TreeGrafter"/>
</dbReference>
<dbReference type="EMBL" id="MLBF01000022">
    <property type="protein sequence ID" value="OLN30823.1"/>
    <property type="molecule type" value="Genomic_DNA"/>
</dbReference>
<dbReference type="SUPFAM" id="SSF52540">
    <property type="entry name" value="P-loop containing nucleoside triphosphate hydrolases"/>
    <property type="match status" value="1"/>
</dbReference>
<dbReference type="Pfam" id="PF13304">
    <property type="entry name" value="AAA_21"/>
    <property type="match status" value="1"/>
</dbReference>
<evidence type="ECO:0000313" key="2">
    <source>
        <dbReference type="EMBL" id="OLN30823.1"/>
    </source>
</evidence>
<dbReference type="STRING" id="1888891.DSOL_2941"/>
<comment type="caution">
    <text evidence="2">The sequence shown here is derived from an EMBL/GenBank/DDBJ whole genome shotgun (WGS) entry which is preliminary data.</text>
</comment>
<keyword evidence="3" id="KW-1185">Reference proteome</keyword>
<dbReference type="GO" id="GO:0005524">
    <property type="term" value="F:ATP binding"/>
    <property type="evidence" value="ECO:0007669"/>
    <property type="project" value="InterPro"/>
</dbReference>
<dbReference type="GO" id="GO:0006302">
    <property type="term" value="P:double-strand break repair"/>
    <property type="evidence" value="ECO:0007669"/>
    <property type="project" value="TreeGrafter"/>
</dbReference>
<reference evidence="2 3" key="1">
    <citation type="submission" date="2016-09" db="EMBL/GenBank/DDBJ databases">
        <title>Complete genome of Desulfosporosinus sp. OL.</title>
        <authorList>
            <person name="Mardanov A."/>
            <person name="Beletsky A."/>
            <person name="Panova A."/>
            <person name="Karnachuk O."/>
            <person name="Ravin N."/>
        </authorList>
    </citation>
    <scope>NUCLEOTIDE SEQUENCE [LARGE SCALE GENOMIC DNA]</scope>
    <source>
        <strain evidence="2 3">OL</strain>
    </source>
</reference>
<name>A0A1Q8QTY1_9FIRM</name>
<sequence>MKLLEKRLIKEMKLENLLSFGSPSTKLALNNLNIIIGTNGSGKSNLVDAVSLLQAAPTALAVPIRKGGGIRDWLWRGSNEIPTALLEVITPPATKGNLDLRYQFAFTASNQRFELLDESLENIQPYAEQPDPYFYYRYQNKHPVLNNVNKQKRTLRREDVDPEQSILSQRKDPDQYPELTWLGKKFEAIRIYREWSFGRKAILRQPQSADAPNDYLLEDCSNLGLVLNKLRGNYQAKKRILELLYDFYEGIEDFDIKVEGGTVQLFLQEGEFMIPATRLSDGTLRFLCLLAILCNPDPSPLICIEEPELGIHSDIIPTIAKLLKEASKITQIIVTTHSEVLVDELTDTPESILVCEKHEGLTQLRRLNKDLLEDWLKRYSLGELWRKGEIGGNRW</sequence>
<feature type="domain" description="ATPase AAA-type core" evidence="1">
    <location>
        <begin position="32"/>
        <end position="343"/>
    </location>
</feature>
<dbReference type="PANTHER" id="PTHR32182">
    <property type="entry name" value="DNA REPLICATION AND REPAIR PROTEIN RECF"/>
    <property type="match status" value="1"/>
</dbReference>
<dbReference type="Gene3D" id="3.40.50.300">
    <property type="entry name" value="P-loop containing nucleotide triphosphate hydrolases"/>
    <property type="match status" value="1"/>
</dbReference>
<dbReference type="InterPro" id="IPR003959">
    <property type="entry name" value="ATPase_AAA_core"/>
</dbReference>
<dbReference type="GO" id="GO:0016887">
    <property type="term" value="F:ATP hydrolysis activity"/>
    <property type="evidence" value="ECO:0007669"/>
    <property type="project" value="InterPro"/>
</dbReference>
<organism evidence="2 3">
    <name type="scientific">Desulfosporosinus metallidurans</name>
    <dbReference type="NCBI Taxonomy" id="1888891"/>
    <lineage>
        <taxon>Bacteria</taxon>
        <taxon>Bacillati</taxon>
        <taxon>Bacillota</taxon>
        <taxon>Clostridia</taxon>
        <taxon>Eubacteriales</taxon>
        <taxon>Desulfitobacteriaceae</taxon>
        <taxon>Desulfosporosinus</taxon>
    </lineage>
</organism>
<evidence type="ECO:0000259" key="1">
    <source>
        <dbReference type="Pfam" id="PF13304"/>
    </source>
</evidence>
<accession>A0A1Q8QTY1</accession>
<dbReference type="AlphaFoldDB" id="A0A1Q8QTY1"/>
<proteinExistence type="predicted"/>
<evidence type="ECO:0000313" key="3">
    <source>
        <dbReference type="Proteomes" id="UP000186102"/>
    </source>
</evidence>
<protein>
    <recommendedName>
        <fullName evidence="1">ATPase AAA-type core domain-containing protein</fullName>
    </recommendedName>
</protein>
<dbReference type="InterPro" id="IPR027417">
    <property type="entry name" value="P-loop_NTPase"/>
</dbReference>
<gene>
    <name evidence="2" type="ORF">DSOL_2941</name>
</gene>
<dbReference type="PANTHER" id="PTHR32182:SF25">
    <property type="entry name" value="SLR1056 PROTEIN"/>
    <property type="match status" value="1"/>
</dbReference>
<dbReference type="PIRSF" id="PIRSF029347">
    <property type="entry name" value="RecF"/>
    <property type="match status" value="1"/>
</dbReference>
<dbReference type="RefSeq" id="WP_075365480.1">
    <property type="nucleotide sequence ID" value="NZ_MLBF01000022.1"/>
</dbReference>
<dbReference type="InterPro" id="IPR014555">
    <property type="entry name" value="RecF-like"/>
</dbReference>
<dbReference type="Proteomes" id="UP000186102">
    <property type="component" value="Unassembled WGS sequence"/>
</dbReference>